<feature type="transmembrane region" description="Helical" evidence="1">
    <location>
        <begin position="121"/>
        <end position="138"/>
    </location>
</feature>
<gene>
    <name evidence="2" type="ORF">GYN02_15830</name>
</gene>
<proteinExistence type="predicted"/>
<protein>
    <recommendedName>
        <fullName evidence="4">Type IV secretion protein Rhs</fullName>
    </recommendedName>
</protein>
<keyword evidence="3" id="KW-1185">Reference proteome</keyword>
<keyword evidence="1" id="KW-0812">Transmembrane</keyword>
<name>A0ABS1ZJN6_9PSED</name>
<dbReference type="EMBL" id="JAAEBW010000009">
    <property type="protein sequence ID" value="MBM1196638.1"/>
    <property type="molecule type" value="Genomic_DNA"/>
</dbReference>
<keyword evidence="1" id="KW-1133">Transmembrane helix</keyword>
<comment type="caution">
    <text evidence="2">The sequence shown here is derived from an EMBL/GenBank/DDBJ whole genome shotgun (WGS) entry which is preliminary data.</text>
</comment>
<evidence type="ECO:0008006" key="4">
    <source>
        <dbReference type="Google" id="ProtNLM"/>
    </source>
</evidence>
<dbReference type="Proteomes" id="UP000809529">
    <property type="component" value="Unassembled WGS sequence"/>
</dbReference>
<feature type="transmembrane region" description="Helical" evidence="1">
    <location>
        <begin position="97"/>
        <end position="115"/>
    </location>
</feature>
<evidence type="ECO:0000256" key="1">
    <source>
        <dbReference type="SAM" id="Phobius"/>
    </source>
</evidence>
<accession>A0ABS1ZJN6</accession>
<sequence length="270" mass="27540">MAGKTEIIIGVINDGATVGSGATAISDQFIMNSQGMELVSQTAQTGAVIASITSVTKLAGPYVPIISMPGNIIAGTITFLKVGVDVREGREIRPGDVLSLVGNVAGIIGTFAILVGAGSSLVVGAVAVSAVASFLSIISSETLGRLMKSAGDFFGNNPSDNYLDYRCAPDMKIVDRNTLRLAYANMMLSCNWISATGELQPFSTVAPDLGNGIGGGFIGGTYTPSRPVIPSPPPPPHNVGNVGISIIVGGNTYDAGDEYGCCTGTSDGYI</sequence>
<evidence type="ECO:0000313" key="2">
    <source>
        <dbReference type="EMBL" id="MBM1196638.1"/>
    </source>
</evidence>
<reference evidence="2 3" key="1">
    <citation type="submission" date="2020-01" db="EMBL/GenBank/DDBJ databases">
        <title>Comparative genomics of meat spoilage bacteria.</title>
        <authorList>
            <person name="Hilgarth M."/>
            <person name="Vogel R.F."/>
        </authorList>
    </citation>
    <scope>NUCLEOTIDE SEQUENCE [LARGE SCALE GENOMIC DNA]</scope>
    <source>
        <strain evidence="2 3">TMW2.2077</strain>
    </source>
</reference>
<organism evidence="2 3">
    <name type="scientific">Pseudomonas weihenstephanensis</name>
    <dbReference type="NCBI Taxonomy" id="1608994"/>
    <lineage>
        <taxon>Bacteria</taxon>
        <taxon>Pseudomonadati</taxon>
        <taxon>Pseudomonadota</taxon>
        <taxon>Gammaproteobacteria</taxon>
        <taxon>Pseudomonadales</taxon>
        <taxon>Pseudomonadaceae</taxon>
        <taxon>Pseudomonas</taxon>
    </lineage>
</organism>
<keyword evidence="1" id="KW-0472">Membrane</keyword>
<dbReference type="RefSeq" id="WP_203303285.1">
    <property type="nucleotide sequence ID" value="NZ_JAAEBW010000009.1"/>
</dbReference>
<evidence type="ECO:0000313" key="3">
    <source>
        <dbReference type="Proteomes" id="UP000809529"/>
    </source>
</evidence>